<evidence type="ECO:0000256" key="2">
    <source>
        <dbReference type="ARBA" id="ARBA00022515"/>
    </source>
</evidence>
<reference evidence="23" key="1">
    <citation type="journal article" date="2019" name="Int. J. Syst. Evol. Microbiol.">
        <title>The Global Catalogue of Microorganisms (GCM) 10K type strain sequencing project: providing services to taxonomists for standard genome sequencing and annotation.</title>
        <authorList>
            <consortium name="The Broad Institute Genomics Platform"/>
            <consortium name="The Broad Institute Genome Sequencing Center for Infectious Disease"/>
            <person name="Wu L."/>
            <person name="Ma J."/>
        </authorList>
    </citation>
    <scope>NUCLEOTIDE SEQUENCE [LARGE SCALE GENOMIC DNA]</scope>
    <source>
        <strain evidence="23">JCM 17938</strain>
    </source>
</reference>
<keyword evidence="2 19" id="KW-0639">Primosome</keyword>
<dbReference type="InterPro" id="IPR004042">
    <property type="entry name" value="Intein_endonuc_central"/>
</dbReference>
<dbReference type="InterPro" id="IPR004860">
    <property type="entry name" value="LAGLIDADG_dom"/>
</dbReference>
<dbReference type="InterPro" id="IPR036185">
    <property type="entry name" value="DNA_heli_DnaB-like_N_sf"/>
</dbReference>
<dbReference type="PRINTS" id="PR00379">
    <property type="entry name" value="INTEIN"/>
</dbReference>
<evidence type="ECO:0000256" key="9">
    <source>
        <dbReference type="ARBA" id="ARBA00022806"/>
    </source>
</evidence>
<dbReference type="PROSITE" id="PS51199">
    <property type="entry name" value="SF4_HELICASE"/>
    <property type="match status" value="2"/>
</dbReference>
<dbReference type="InterPro" id="IPR027434">
    <property type="entry name" value="Homing_endonucl"/>
</dbReference>
<evidence type="ECO:0000256" key="14">
    <source>
        <dbReference type="ARBA" id="ARBA00023125"/>
    </source>
</evidence>
<dbReference type="SMART" id="SM00305">
    <property type="entry name" value="HintC"/>
    <property type="match status" value="1"/>
</dbReference>
<evidence type="ECO:0000256" key="10">
    <source>
        <dbReference type="ARBA" id="ARBA00022813"/>
    </source>
</evidence>
<keyword evidence="8 19" id="KW-0378">Hydrolase</keyword>
<evidence type="ECO:0000256" key="11">
    <source>
        <dbReference type="ARBA" id="ARBA00022840"/>
    </source>
</evidence>
<evidence type="ECO:0000256" key="8">
    <source>
        <dbReference type="ARBA" id="ARBA00022801"/>
    </source>
</evidence>
<dbReference type="SUPFAM" id="SSF51294">
    <property type="entry name" value="Hedgehog/intein (Hint) domain"/>
    <property type="match status" value="1"/>
</dbReference>
<evidence type="ECO:0000256" key="17">
    <source>
        <dbReference type="ARBA" id="ARBA00048954"/>
    </source>
</evidence>
<dbReference type="PROSITE" id="PS50818">
    <property type="entry name" value="INTEIN_C_TER"/>
    <property type="match status" value="1"/>
</dbReference>
<feature type="domain" description="SF4 helicase" evidence="21">
    <location>
        <begin position="187"/>
        <end position="391"/>
    </location>
</feature>
<dbReference type="InterPro" id="IPR016136">
    <property type="entry name" value="DNA_helicase_N/primase_C"/>
</dbReference>
<accession>A0ABP8TZC9</accession>
<dbReference type="RefSeq" id="WP_345366204.1">
    <property type="nucleotide sequence ID" value="NZ_BAABHJ010000040.1"/>
</dbReference>
<keyword evidence="11 19" id="KW-0067">ATP-binding</keyword>
<dbReference type="InterPro" id="IPR007694">
    <property type="entry name" value="DNA_helicase_DnaB-like_C"/>
</dbReference>
<feature type="domain" description="SF4 helicase" evidence="21">
    <location>
        <begin position="818"/>
        <end position="876"/>
    </location>
</feature>
<proteinExistence type="inferred from homology"/>
<dbReference type="Pfam" id="PF00772">
    <property type="entry name" value="DnaB"/>
    <property type="match status" value="1"/>
</dbReference>
<comment type="caution">
    <text evidence="22">The sequence shown here is derived from an EMBL/GenBank/DDBJ whole genome shotgun (WGS) entry which is preliminary data.</text>
</comment>
<dbReference type="GO" id="GO:0004386">
    <property type="term" value="F:helicase activity"/>
    <property type="evidence" value="ECO:0007669"/>
    <property type="project" value="UniProtKB-KW"/>
</dbReference>
<evidence type="ECO:0000313" key="23">
    <source>
        <dbReference type="Proteomes" id="UP001500212"/>
    </source>
</evidence>
<dbReference type="Gene3D" id="1.10.860.10">
    <property type="entry name" value="DNAb Helicase, Chain A"/>
    <property type="match status" value="1"/>
</dbReference>
<evidence type="ECO:0000256" key="1">
    <source>
        <dbReference type="ARBA" id="ARBA00008428"/>
    </source>
</evidence>
<dbReference type="NCBIfam" id="TIGR01445">
    <property type="entry name" value="intein_Nterm"/>
    <property type="match status" value="1"/>
</dbReference>
<dbReference type="SMART" id="SM00306">
    <property type="entry name" value="HintN"/>
    <property type="match status" value="1"/>
</dbReference>
<keyword evidence="6 19" id="KW-0547">Nucleotide-binding</keyword>
<dbReference type="CDD" id="cd00984">
    <property type="entry name" value="DnaB_C"/>
    <property type="match status" value="1"/>
</dbReference>
<dbReference type="Gene3D" id="3.10.28.10">
    <property type="entry name" value="Homing endonucleases"/>
    <property type="match status" value="1"/>
</dbReference>
<evidence type="ECO:0000259" key="20">
    <source>
        <dbReference type="PROSITE" id="PS50819"/>
    </source>
</evidence>
<evidence type="ECO:0000256" key="7">
    <source>
        <dbReference type="ARBA" id="ARBA00022759"/>
    </source>
</evidence>
<keyword evidence="3 19" id="KW-0235">DNA replication</keyword>
<dbReference type="Gene3D" id="2.170.16.10">
    <property type="entry name" value="Hedgehog/Intein (Hint) domain"/>
    <property type="match status" value="2"/>
</dbReference>
<dbReference type="EC" id="5.6.2.3" evidence="18 19"/>
<keyword evidence="7" id="KW-0255">Endonuclease</keyword>
<dbReference type="NCBIfam" id="NF005852">
    <property type="entry name" value="PRK07773.1"/>
    <property type="match status" value="1"/>
</dbReference>
<evidence type="ECO:0000256" key="3">
    <source>
        <dbReference type="ARBA" id="ARBA00022705"/>
    </source>
</evidence>
<evidence type="ECO:0000256" key="16">
    <source>
        <dbReference type="ARBA" id="ARBA00044940"/>
    </source>
</evidence>
<dbReference type="InterPro" id="IPR027417">
    <property type="entry name" value="P-loop_NTPase"/>
</dbReference>
<dbReference type="EMBL" id="BAABHJ010000040">
    <property type="protein sequence ID" value="GAA4617994.1"/>
    <property type="molecule type" value="Genomic_DNA"/>
</dbReference>
<dbReference type="Pfam" id="PF03796">
    <property type="entry name" value="DnaB_C"/>
    <property type="match status" value="2"/>
</dbReference>
<dbReference type="Pfam" id="PF14890">
    <property type="entry name" value="Intein_splicing"/>
    <property type="match status" value="1"/>
</dbReference>
<evidence type="ECO:0000259" key="21">
    <source>
        <dbReference type="PROSITE" id="PS51199"/>
    </source>
</evidence>
<dbReference type="PANTHER" id="PTHR30153">
    <property type="entry name" value="REPLICATIVE DNA HELICASE DNAB"/>
    <property type="match status" value="1"/>
</dbReference>
<dbReference type="InterPro" id="IPR006142">
    <property type="entry name" value="INTEIN"/>
</dbReference>
<dbReference type="SUPFAM" id="SSF55608">
    <property type="entry name" value="Homing endonucleases"/>
    <property type="match status" value="1"/>
</dbReference>
<evidence type="ECO:0000256" key="12">
    <source>
        <dbReference type="ARBA" id="ARBA00022886"/>
    </source>
</evidence>
<dbReference type="InterPro" id="IPR030934">
    <property type="entry name" value="Intein_C"/>
</dbReference>
<evidence type="ECO:0000256" key="18">
    <source>
        <dbReference type="NCBIfam" id="TIGR00665"/>
    </source>
</evidence>
<dbReference type="InterPro" id="IPR003593">
    <property type="entry name" value="AAA+_ATPase"/>
</dbReference>
<dbReference type="InterPro" id="IPR003586">
    <property type="entry name" value="Hint_dom_C"/>
</dbReference>
<protein>
    <recommendedName>
        <fullName evidence="18 19">Replicative DNA helicase</fullName>
        <ecNumber evidence="18 19">5.6.2.3</ecNumber>
    </recommendedName>
</protein>
<comment type="function">
    <text evidence="19">The main replicative DNA helicase, it participates in initiation and elongation during chromosome replication. Travels ahead of the DNA replisome, separating dsDNA into templates for DNA synthesis. A processive ATP-dependent 5'-3' DNA helicase it has DNA-dependent ATPase activity.</text>
</comment>
<dbReference type="SMART" id="SM00382">
    <property type="entry name" value="AAA"/>
    <property type="match status" value="1"/>
</dbReference>
<keyword evidence="23" id="KW-1185">Reference proteome</keyword>
<dbReference type="SUPFAM" id="SSF48024">
    <property type="entry name" value="N-terminal domain of DnaB helicase"/>
    <property type="match status" value="1"/>
</dbReference>
<evidence type="ECO:0000256" key="15">
    <source>
        <dbReference type="ARBA" id="ARBA00023235"/>
    </source>
</evidence>
<evidence type="ECO:0000256" key="13">
    <source>
        <dbReference type="ARBA" id="ARBA00023000"/>
    </source>
</evidence>
<dbReference type="InterPro" id="IPR007692">
    <property type="entry name" value="DNA_helicase_DnaB"/>
</dbReference>
<dbReference type="SUPFAM" id="SSF52540">
    <property type="entry name" value="P-loop containing nucleoside triphosphate hydrolases"/>
    <property type="match status" value="2"/>
</dbReference>
<dbReference type="PROSITE" id="PS50819">
    <property type="entry name" value="INTEIN_ENDONUCLEASE"/>
    <property type="match status" value="1"/>
</dbReference>
<keyword evidence="15" id="KW-0413">Isomerase</keyword>
<dbReference type="InterPro" id="IPR006141">
    <property type="entry name" value="Intein_N"/>
</dbReference>
<gene>
    <name evidence="22" type="ORF">GCM10023195_80580</name>
</gene>
<dbReference type="Gene3D" id="3.40.50.300">
    <property type="entry name" value="P-loop containing nucleotide triphosphate hydrolases"/>
    <property type="match status" value="2"/>
</dbReference>
<dbReference type="InterPro" id="IPR036844">
    <property type="entry name" value="Hint_dom_sf"/>
</dbReference>
<keyword evidence="10" id="KW-0068">Autocatalytic cleavage</keyword>
<comment type="function">
    <text evidence="16 19">The intein is an endonuclease.</text>
</comment>
<dbReference type="PANTHER" id="PTHR30153:SF2">
    <property type="entry name" value="REPLICATIVE DNA HELICASE"/>
    <property type="match status" value="1"/>
</dbReference>
<dbReference type="CDD" id="cd00081">
    <property type="entry name" value="Hint"/>
    <property type="match status" value="2"/>
</dbReference>
<keyword evidence="4" id="KW-0540">Nuclease</keyword>
<keyword evidence="9 19" id="KW-0347">Helicase</keyword>
<dbReference type="NCBIfam" id="TIGR00665">
    <property type="entry name" value="DnaB"/>
    <property type="match status" value="1"/>
</dbReference>
<sequence>MSVTDMPSHEQEFERTPPHDLAAEQCVLGSMLLSQTAIAEVIEMVQSRDFYRPAHQTVFDRILDLYGRGDPVDAITVKDELLKRGELSRIGDAPYLHTLVASVPTAANAGYYAKIVQEKAVLRRLVEVGTRIAQLGYSTDGADADALLDRAQAEVYAIADKRSGEDYAPLSDIMPGALDEIEAIGSRGGQMVGVPTGFTDLDALTNGLHSGQMIIIAARPAIGKSTLALDLARAAAIKHQLATVVFSLEMGRNEITMRLLSAEARVALHAMRSGSMNDEDWTRLARRMSEVAEAPLFIDDSPNMSMMEIRAKCRRLKQQHDLRLVIIDYLQLMQSGKRVESRQVEVSEFSRSLKLLAKELEVPVIALSQLNRGPEQRTDKKPMVSDLRESGCLTADTRILRADSGAEVSLGELMASGEKNVPVWSLDDKLRLVSRNLSHAFPSGTKEVFRVTLKSGRQVKATTNHPFLTYGGWQALRDMSPGDRVGVPRHVPAPREETARPEAEVRLLAHLIGDGSFVKRQPIRYASRDEANLAAVAEAAEHFGITAVREQGEAARCTTLRLPAPYHLTHGKRNPIAAWLDAMGLFGLRSHEKFVPASIFSLPRRQLATFLRHLWATDGCVWWDDNAGQARIYYASTSRRLIDDVSRLLLRFNVMTRIKEVRKGNHRPGYQLHIYGAENQLRFLDEIGVHGERAAMAELAQHKLRSIKGNTNLDTIPREVWDRVRLVLEERKMTHREFARAIGTQFCGSTLRKHAPGRERLERIAGVLGDADLEMVATNDIFWDEIASIESLGEQQVYDATVLGTHNFVADGIALHNSIEQDADMVILLHREDAYEKESPRAGEADLIVAKHRNGPTATVTVAFQGHYSRFVDMAH</sequence>
<evidence type="ECO:0000256" key="5">
    <source>
        <dbReference type="ARBA" id="ARBA00022737"/>
    </source>
</evidence>
<dbReference type="NCBIfam" id="TIGR01443">
    <property type="entry name" value="intein_Cterm"/>
    <property type="match status" value="1"/>
</dbReference>
<keyword evidence="12" id="KW-0404">Intron homing</keyword>
<comment type="similarity">
    <text evidence="1 19">Belongs to the helicase family. DnaB subfamily.</text>
</comment>
<dbReference type="PROSITE" id="PS50817">
    <property type="entry name" value="INTEIN_N_TER"/>
    <property type="match status" value="1"/>
</dbReference>
<evidence type="ECO:0000313" key="22">
    <source>
        <dbReference type="EMBL" id="GAA4617994.1"/>
    </source>
</evidence>
<keyword evidence="14 19" id="KW-0238">DNA-binding</keyword>
<evidence type="ECO:0000256" key="19">
    <source>
        <dbReference type="RuleBase" id="RU362085"/>
    </source>
</evidence>
<keyword evidence="5" id="KW-0677">Repeat</keyword>
<comment type="catalytic activity">
    <reaction evidence="17 19">
        <text>ATP + H2O = ADP + phosphate + H(+)</text>
        <dbReference type="Rhea" id="RHEA:13065"/>
        <dbReference type="ChEBI" id="CHEBI:15377"/>
        <dbReference type="ChEBI" id="CHEBI:15378"/>
        <dbReference type="ChEBI" id="CHEBI:30616"/>
        <dbReference type="ChEBI" id="CHEBI:43474"/>
        <dbReference type="ChEBI" id="CHEBI:456216"/>
        <dbReference type="EC" id="5.6.2.3"/>
    </reaction>
</comment>
<dbReference type="Pfam" id="PF14528">
    <property type="entry name" value="LAGLIDADG_3"/>
    <property type="match status" value="1"/>
</dbReference>
<organism evidence="22 23">
    <name type="scientific">Actinoallomurus liliacearum</name>
    <dbReference type="NCBI Taxonomy" id="1080073"/>
    <lineage>
        <taxon>Bacteria</taxon>
        <taxon>Bacillati</taxon>
        <taxon>Actinomycetota</taxon>
        <taxon>Actinomycetes</taxon>
        <taxon>Streptosporangiales</taxon>
        <taxon>Thermomonosporaceae</taxon>
        <taxon>Actinoallomurus</taxon>
    </lineage>
</organism>
<evidence type="ECO:0000256" key="6">
    <source>
        <dbReference type="ARBA" id="ARBA00022741"/>
    </source>
</evidence>
<dbReference type="InterPro" id="IPR007693">
    <property type="entry name" value="DNA_helicase_DnaB-like_N"/>
</dbReference>
<dbReference type="InterPro" id="IPR003587">
    <property type="entry name" value="Hint_dom_N"/>
</dbReference>
<feature type="domain" description="DOD-type homing endonuclease" evidence="20">
    <location>
        <begin position="507"/>
        <end position="654"/>
    </location>
</feature>
<keyword evidence="13" id="KW-0651">Protein splicing</keyword>
<evidence type="ECO:0000256" key="4">
    <source>
        <dbReference type="ARBA" id="ARBA00022722"/>
    </source>
</evidence>
<name>A0ABP8TZC9_9ACTN</name>
<dbReference type="Proteomes" id="UP001500212">
    <property type="component" value="Unassembled WGS sequence"/>
</dbReference>